<dbReference type="EMBL" id="MN739023">
    <property type="protein sequence ID" value="QHT35599.1"/>
    <property type="molecule type" value="Genomic_DNA"/>
</dbReference>
<protein>
    <submittedName>
        <fullName evidence="1">Uncharacterized protein</fullName>
    </submittedName>
</protein>
<proteinExistence type="predicted"/>
<evidence type="ECO:0000313" key="1">
    <source>
        <dbReference type="EMBL" id="QHT35599.1"/>
    </source>
</evidence>
<organism evidence="1">
    <name type="scientific">viral metagenome</name>
    <dbReference type="NCBI Taxonomy" id="1070528"/>
    <lineage>
        <taxon>unclassified sequences</taxon>
        <taxon>metagenomes</taxon>
        <taxon>organismal metagenomes</taxon>
    </lineage>
</organism>
<reference evidence="1" key="1">
    <citation type="journal article" date="2020" name="Nature">
        <title>Giant virus diversity and host interactions through global metagenomics.</title>
        <authorList>
            <person name="Schulz F."/>
            <person name="Roux S."/>
            <person name="Paez-Espino D."/>
            <person name="Jungbluth S."/>
            <person name="Walsh D.A."/>
            <person name="Denef V.J."/>
            <person name="McMahon K.D."/>
            <person name="Konstantinidis K.T."/>
            <person name="Eloe-Fadrosh E.A."/>
            <person name="Kyrpides N.C."/>
            <person name="Woyke T."/>
        </authorList>
    </citation>
    <scope>NUCLEOTIDE SEQUENCE</scope>
    <source>
        <strain evidence="1">GVMAG-M-3300009180-45</strain>
    </source>
</reference>
<name>A0A6C0F4U8_9ZZZZ</name>
<sequence length="100" mass="11208">MSTPQRKKPSWMDDKDWAAMAPTLDAARDEAAKAAAEKAAKEAETKAKCTAWHSAKPRWITQRVQVSAGIAGNERSWDVEPKYADKQVLNNAKCPYCWKD</sequence>
<accession>A0A6C0F4U8</accession>
<dbReference type="AlphaFoldDB" id="A0A6C0F4U8"/>